<feature type="region of interest" description="Disordered" evidence="1">
    <location>
        <begin position="1"/>
        <end position="39"/>
    </location>
</feature>
<protein>
    <recommendedName>
        <fullName evidence="4">YqfQ-like protein</fullName>
    </recommendedName>
</protein>
<accession>A0A1N7IPU7</accession>
<dbReference type="Proteomes" id="UP000186795">
    <property type="component" value="Unassembled WGS sequence"/>
</dbReference>
<evidence type="ECO:0000313" key="2">
    <source>
        <dbReference type="EMBL" id="SIS39001.1"/>
    </source>
</evidence>
<name>A0A1N7IPU7_9BACL</name>
<dbReference type="OrthoDB" id="2990859at2"/>
<sequence>MQKKALRTSRTNSPPKRRRPRPQKRLPPRENKSDSTSSGLTKLITGFYTFRTTLKDFSESLQRMEKIMDNAYQMFEMATQFMNQKQLPPGRPPLRLVQPRRREEEEDDEEVIPRLNLPLLDGNPDSADPSSSHPFQNFDFTQLLKILQLPFVRQLMSDLMQAGPKQKGAPRKRKQG</sequence>
<dbReference type="RefSeq" id="WP_009708516.1">
    <property type="nucleotide sequence ID" value="NZ_CP048103.1"/>
</dbReference>
<dbReference type="AlphaFoldDB" id="A0A1N7IPU7"/>
<feature type="compositionally biased region" description="Basic residues" evidence="1">
    <location>
        <begin position="15"/>
        <end position="26"/>
    </location>
</feature>
<proteinExistence type="predicted"/>
<reference evidence="3" key="1">
    <citation type="submission" date="2017-01" db="EMBL/GenBank/DDBJ databases">
        <authorList>
            <person name="Varghese N."/>
            <person name="Submissions S."/>
        </authorList>
    </citation>
    <scope>NUCLEOTIDE SEQUENCE [LARGE SCALE GENOMIC DNA]</scope>
    <source>
        <strain evidence="3">DSM 45196</strain>
    </source>
</reference>
<evidence type="ECO:0008006" key="4">
    <source>
        <dbReference type="Google" id="ProtNLM"/>
    </source>
</evidence>
<dbReference type="EMBL" id="FTOD01000001">
    <property type="protein sequence ID" value="SIS39001.1"/>
    <property type="molecule type" value="Genomic_DNA"/>
</dbReference>
<organism evidence="2 3">
    <name type="scientific">Kroppenstedtia eburnea</name>
    <dbReference type="NCBI Taxonomy" id="714067"/>
    <lineage>
        <taxon>Bacteria</taxon>
        <taxon>Bacillati</taxon>
        <taxon>Bacillota</taxon>
        <taxon>Bacilli</taxon>
        <taxon>Bacillales</taxon>
        <taxon>Thermoactinomycetaceae</taxon>
        <taxon>Kroppenstedtia</taxon>
    </lineage>
</organism>
<gene>
    <name evidence="2" type="ORF">SAMN05421790_101194</name>
</gene>
<evidence type="ECO:0000256" key="1">
    <source>
        <dbReference type="SAM" id="MobiDB-lite"/>
    </source>
</evidence>
<keyword evidence="3" id="KW-1185">Reference proteome</keyword>
<evidence type="ECO:0000313" key="3">
    <source>
        <dbReference type="Proteomes" id="UP000186795"/>
    </source>
</evidence>